<proteinExistence type="predicted"/>
<name>A0A7S0QDN1_9CRYP</name>
<evidence type="ECO:0000313" key="1">
    <source>
        <dbReference type="EMBL" id="CAD8625524.1"/>
    </source>
</evidence>
<sequence>MRLCFGYNGTTDVPYIAGQWEMTYEFTEMYGSYAGYDGIQSNPCRGPFPYQYKWLVYIWQEVDKKTKKTTGNLKVCWSDWMDCQYQSRDFQIVKSSKEETTVRCPFRPYDETEQYYSSGRLPPPGYAAYKKPATRLSSSGAQIAPPAVLWSKFAVPADDSGSFVWGSLCAQFSWADQAGKIGRLPTAHYYRGSIRYENETWVVLRAINTCPCFPACAECEESIPGTNLKQVANDGGACLARFGVVPQQCKFTIAGVSGGPVRYPKETVDLHNNPPSPAGREQVCFTFSRISGRRLFGPEALPIIKLTTWLNDIGDPALNPDPG</sequence>
<dbReference type="EMBL" id="HBEZ01005692">
    <property type="protein sequence ID" value="CAD8625524.1"/>
    <property type="molecule type" value="Transcribed_RNA"/>
</dbReference>
<gene>
    <name evidence="1" type="ORF">CCUR1050_LOCUS3201</name>
</gene>
<accession>A0A7S0QDN1</accession>
<organism evidence="1">
    <name type="scientific">Cryptomonas curvata</name>
    <dbReference type="NCBI Taxonomy" id="233186"/>
    <lineage>
        <taxon>Eukaryota</taxon>
        <taxon>Cryptophyceae</taxon>
        <taxon>Cryptomonadales</taxon>
        <taxon>Cryptomonadaceae</taxon>
        <taxon>Cryptomonas</taxon>
    </lineage>
</organism>
<reference evidence="1" key="1">
    <citation type="submission" date="2021-01" db="EMBL/GenBank/DDBJ databases">
        <authorList>
            <person name="Corre E."/>
            <person name="Pelletier E."/>
            <person name="Niang G."/>
            <person name="Scheremetjew M."/>
            <person name="Finn R."/>
            <person name="Kale V."/>
            <person name="Holt S."/>
            <person name="Cochrane G."/>
            <person name="Meng A."/>
            <person name="Brown T."/>
            <person name="Cohen L."/>
        </authorList>
    </citation>
    <scope>NUCLEOTIDE SEQUENCE</scope>
    <source>
        <strain evidence="1">CCAP979/52</strain>
    </source>
</reference>
<protein>
    <submittedName>
        <fullName evidence="1">Uncharacterized protein</fullName>
    </submittedName>
</protein>
<dbReference type="AlphaFoldDB" id="A0A7S0QDN1"/>